<dbReference type="PANTHER" id="PTHR21662:SF59">
    <property type="entry name" value="RECEPTOR PROTEIN-TYROSINE KINASE"/>
    <property type="match status" value="1"/>
</dbReference>
<proteinExistence type="predicted"/>
<feature type="domain" description="Receptor L-domain" evidence="2">
    <location>
        <begin position="58"/>
        <end position="140"/>
    </location>
</feature>
<keyword evidence="3" id="KW-0675">Receptor</keyword>
<name>A0A0D8XH32_DICVI</name>
<dbReference type="OrthoDB" id="10523147at2759"/>
<reference evidence="3 4" key="1">
    <citation type="submission" date="2013-11" db="EMBL/GenBank/DDBJ databases">
        <title>Draft genome of the bovine lungworm Dictyocaulus viviparus.</title>
        <authorList>
            <person name="Mitreva M."/>
        </authorList>
    </citation>
    <scope>NUCLEOTIDE SEQUENCE [LARGE SCALE GENOMIC DNA]</scope>
    <source>
        <strain evidence="3 4">HannoverDv2000</strain>
    </source>
</reference>
<dbReference type="Proteomes" id="UP000053766">
    <property type="component" value="Unassembled WGS sequence"/>
</dbReference>
<accession>A0A0D8XH32</accession>
<evidence type="ECO:0000259" key="2">
    <source>
        <dbReference type="Pfam" id="PF01030"/>
    </source>
</evidence>
<evidence type="ECO:0000256" key="1">
    <source>
        <dbReference type="SAM" id="Phobius"/>
    </source>
</evidence>
<feature type="transmembrane region" description="Helical" evidence="1">
    <location>
        <begin position="191"/>
        <end position="216"/>
    </location>
</feature>
<evidence type="ECO:0000313" key="3">
    <source>
        <dbReference type="EMBL" id="KJH43970.1"/>
    </source>
</evidence>
<dbReference type="PANTHER" id="PTHR21662">
    <property type="entry name" value="RECEPTOR PROTEIN-TYROSINE KINASE"/>
    <property type="match status" value="1"/>
</dbReference>
<gene>
    <name evidence="3" type="ORF">DICVIV_10016</name>
</gene>
<dbReference type="Pfam" id="PF01030">
    <property type="entry name" value="Recep_L_domain"/>
    <property type="match status" value="1"/>
</dbReference>
<organism evidence="3 4">
    <name type="scientific">Dictyocaulus viviparus</name>
    <name type="common">Bovine lungworm</name>
    <dbReference type="NCBI Taxonomy" id="29172"/>
    <lineage>
        <taxon>Eukaryota</taxon>
        <taxon>Metazoa</taxon>
        <taxon>Ecdysozoa</taxon>
        <taxon>Nematoda</taxon>
        <taxon>Chromadorea</taxon>
        <taxon>Rhabditida</taxon>
        <taxon>Rhabditina</taxon>
        <taxon>Rhabditomorpha</taxon>
        <taxon>Strongyloidea</taxon>
        <taxon>Metastrongylidae</taxon>
        <taxon>Dictyocaulus</taxon>
    </lineage>
</organism>
<dbReference type="InterPro" id="IPR000494">
    <property type="entry name" value="Rcpt_L-dom"/>
</dbReference>
<keyword evidence="1" id="KW-1133">Transmembrane helix</keyword>
<dbReference type="InterPro" id="IPR053079">
    <property type="entry name" value="SPS2_domain"/>
</dbReference>
<dbReference type="Gene3D" id="3.80.20.20">
    <property type="entry name" value="Receptor L-domain"/>
    <property type="match status" value="1"/>
</dbReference>
<dbReference type="EMBL" id="KN716511">
    <property type="protein sequence ID" value="KJH43970.1"/>
    <property type="molecule type" value="Genomic_DNA"/>
</dbReference>
<keyword evidence="4" id="KW-1185">Reference proteome</keyword>
<keyword evidence="1" id="KW-0812">Transmembrane</keyword>
<dbReference type="SUPFAM" id="SSF52058">
    <property type="entry name" value="L domain-like"/>
    <property type="match status" value="1"/>
</dbReference>
<reference evidence="4" key="2">
    <citation type="journal article" date="2016" name="Sci. Rep.">
        <title>Dictyocaulus viviparus genome, variome and transcriptome elucidate lungworm biology and support future intervention.</title>
        <authorList>
            <person name="McNulty S.N."/>
            <person name="Strube C."/>
            <person name="Rosa B.A."/>
            <person name="Martin J.C."/>
            <person name="Tyagi R."/>
            <person name="Choi Y.J."/>
            <person name="Wang Q."/>
            <person name="Hallsworth Pepin K."/>
            <person name="Zhang X."/>
            <person name="Ozersky P."/>
            <person name="Wilson R.K."/>
            <person name="Sternberg P.W."/>
            <person name="Gasser R.B."/>
            <person name="Mitreva M."/>
        </authorList>
    </citation>
    <scope>NUCLEOTIDE SEQUENCE [LARGE SCALE GENOMIC DNA]</scope>
    <source>
        <strain evidence="4">HannoverDv2000</strain>
    </source>
</reference>
<keyword evidence="1" id="KW-0472">Membrane</keyword>
<dbReference type="AlphaFoldDB" id="A0A0D8XH32"/>
<evidence type="ECO:0000313" key="4">
    <source>
        <dbReference type="Proteomes" id="UP000053766"/>
    </source>
</evidence>
<sequence length="265" mass="30078">MLRHTHYLSFHHITHSYITVFITIFTFERRLPCEHEEGGAHCQMNVVDDVTLTELPYNCTTFHGHLIIQDISVLPSKIYMLSNLTYIKGGLALKRTELHDDMTFLNNVRCIENPSGPAITLEENKNLYTLGLKKIEYLSADSGPIFYMVGDGYLLLVDDLELRNLIRVASSDGKYHEEMFEISEISDDIELVYFAISFAVCSLIVIVVIIVGHFILKLHIPKGYDNATLNSNNFNVCATSSRNTISENPPSGVYKQRKKLTRKGT</sequence>
<dbReference type="InterPro" id="IPR036941">
    <property type="entry name" value="Rcpt_L-dom_sf"/>
</dbReference>
<protein>
    <submittedName>
        <fullName evidence="3">Receptor L domain protein</fullName>
    </submittedName>
</protein>